<keyword evidence="2" id="KW-0378">Hydrolase</keyword>
<name>A0ABX5SS83_9MICO</name>
<keyword evidence="3" id="KW-1185">Reference proteome</keyword>
<organism evidence="2 3">
    <name type="scientific">Microbacterium wangchenii</name>
    <dbReference type="NCBI Taxonomy" id="2541726"/>
    <lineage>
        <taxon>Bacteria</taxon>
        <taxon>Bacillati</taxon>
        <taxon>Actinomycetota</taxon>
        <taxon>Actinomycetes</taxon>
        <taxon>Micrococcales</taxon>
        <taxon>Microbacteriaceae</taxon>
        <taxon>Microbacterium</taxon>
    </lineage>
</organism>
<reference evidence="2 3" key="1">
    <citation type="submission" date="2019-03" db="EMBL/GenBank/DDBJ databases">
        <authorList>
            <person name="Dong K."/>
        </authorList>
    </citation>
    <scope>NUCLEOTIDE SEQUENCE [LARGE SCALE GENOMIC DNA]</scope>
    <source>
        <strain evidence="3">dk512</strain>
    </source>
</reference>
<dbReference type="RefSeq" id="WP_135065914.1">
    <property type="nucleotide sequence ID" value="NZ_CP038266.1"/>
</dbReference>
<protein>
    <submittedName>
        <fullName evidence="2">HNH endonuclease</fullName>
    </submittedName>
</protein>
<dbReference type="InterPro" id="IPR003870">
    <property type="entry name" value="DUF222"/>
</dbReference>
<keyword evidence="2" id="KW-0540">Nuclease</keyword>
<dbReference type="Gene3D" id="1.10.30.50">
    <property type="match status" value="1"/>
</dbReference>
<dbReference type="SMART" id="SM00507">
    <property type="entry name" value="HNHc"/>
    <property type="match status" value="1"/>
</dbReference>
<evidence type="ECO:0000313" key="3">
    <source>
        <dbReference type="Proteomes" id="UP000295748"/>
    </source>
</evidence>
<gene>
    <name evidence="2" type="ORF">E4K62_08010</name>
</gene>
<dbReference type="InterPro" id="IPR003615">
    <property type="entry name" value="HNH_nuc"/>
</dbReference>
<dbReference type="Proteomes" id="UP000295748">
    <property type="component" value="Chromosome"/>
</dbReference>
<dbReference type="EMBL" id="CP038266">
    <property type="protein sequence ID" value="QBR88637.1"/>
    <property type="molecule type" value="Genomic_DNA"/>
</dbReference>
<keyword evidence="2" id="KW-0255">Endonuclease</keyword>
<dbReference type="GO" id="GO:0004519">
    <property type="term" value="F:endonuclease activity"/>
    <property type="evidence" value="ECO:0007669"/>
    <property type="project" value="UniProtKB-KW"/>
</dbReference>
<feature type="domain" description="HNH nuclease" evidence="1">
    <location>
        <begin position="347"/>
        <end position="399"/>
    </location>
</feature>
<evidence type="ECO:0000313" key="2">
    <source>
        <dbReference type="EMBL" id="QBR88637.1"/>
    </source>
</evidence>
<evidence type="ECO:0000259" key="1">
    <source>
        <dbReference type="SMART" id="SM00507"/>
    </source>
</evidence>
<dbReference type="CDD" id="cd00085">
    <property type="entry name" value="HNHc"/>
    <property type="match status" value="1"/>
</dbReference>
<proteinExistence type="predicted"/>
<accession>A0ABX5SS83</accession>
<dbReference type="Pfam" id="PF02720">
    <property type="entry name" value="DUF222"/>
    <property type="match status" value="1"/>
</dbReference>
<sequence>MQFLERIADPDEDARLAAIVDELRDAEEEIAVIEAVKVAQLAGAMRIALRRMEGKHPTQRAREMELRSIAAEIGAAVRWSDRVAQARMSDALDLVERFPATIDALATGRITARHAAVIQDAGCVLTDDTDRAAFEQVVLEWAAAETVARTRDYARGLAEHLHPESITTRFERAEKARTVTLSELHDGLAKLEIIGPTALLHGIHDRLTQQARAIRVAATHPGEEPRVADAEPVVVDTEPVVVDTRTLDQIRADLVCDMLLTGQPTIDHTTDILPGGLGAIRASVQVTVPALTAAGIFDRGASIDGTSPIDADTARRLMATAPGWDRILTHPVTGMVLTVDRYRPGAILERFLAARDIHCRFPGCRQPAHRCDHDHNLDWALGGRTTAGNLACLCKRHHTLKTETEWTAAQEPDGTIRWTSPLHRRYTDKAPPRVAFVPDADPPPF</sequence>